<evidence type="ECO:0000256" key="1">
    <source>
        <dbReference type="SAM" id="MobiDB-lite"/>
    </source>
</evidence>
<evidence type="ECO:0000256" key="2">
    <source>
        <dbReference type="SAM" id="Phobius"/>
    </source>
</evidence>
<dbReference type="RefSeq" id="WP_017502435.1">
    <property type="nucleotide sequence ID" value="NZ_CP020927.1"/>
</dbReference>
<accession>A0A084E702</accession>
<evidence type="ECO:0000313" key="3">
    <source>
        <dbReference type="EMBL" id="ATP22039.1"/>
    </source>
</evidence>
<keyword evidence="3" id="KW-0614">Plasmid</keyword>
<dbReference type="eggNOG" id="ENOG5031A4P">
    <property type="taxonomic scope" value="Bacteria"/>
</dbReference>
<protein>
    <recommendedName>
        <fullName evidence="7">Type-F conjugative transfer system protein (TrbI_Ftype)</fullName>
    </recommendedName>
</protein>
<keyword evidence="2" id="KW-0812">Transmembrane</keyword>
<dbReference type="Proteomes" id="UP000028534">
    <property type="component" value="Unassembled WGS sequence"/>
</dbReference>
<gene>
    <name evidence="3" type="ORF">BV87_26725</name>
    <name evidence="4" type="ORF">CP98_04939</name>
</gene>
<sequence>MVEQQPELDLPLPRQSGARRKRALFAGFSRGQLVAIVLLACALVWSMWVTKRLLTPERDHIVAARLSNIVGEYVQAQARSAAPPAQVEAEMKAFMATLDGELQKRSAAGEVVLVGEAVLTKNVPDITDTLRRAVYAGGIKLPAAASPQTLQRLQEQLPPASLVDAIPAVDPAIGQTENFDPPAPFPDGPQGAVSQPNVSRPSASVSTFGGPGDGNGQ</sequence>
<organism evidence="4 5">
    <name type="scientific">Sphingobium yanoikuyae</name>
    <name type="common">Sphingomonas yanoikuyae</name>
    <dbReference type="NCBI Taxonomy" id="13690"/>
    <lineage>
        <taxon>Bacteria</taxon>
        <taxon>Pseudomonadati</taxon>
        <taxon>Pseudomonadota</taxon>
        <taxon>Alphaproteobacteria</taxon>
        <taxon>Sphingomonadales</taxon>
        <taxon>Sphingomonadaceae</taxon>
        <taxon>Sphingobium</taxon>
    </lineage>
</organism>
<evidence type="ECO:0000313" key="6">
    <source>
        <dbReference type="Proteomes" id="UP000037029"/>
    </source>
</evidence>
<name>A0A084E702_SPHYA</name>
<feature type="compositionally biased region" description="Polar residues" evidence="1">
    <location>
        <begin position="192"/>
        <end position="207"/>
    </location>
</feature>
<geneLocation type="plasmid" evidence="3">
    <name>pSES189</name>
</geneLocation>
<dbReference type="Proteomes" id="UP000037029">
    <property type="component" value="Plasmid pses189"/>
</dbReference>
<evidence type="ECO:0000313" key="4">
    <source>
        <dbReference type="EMBL" id="KEZ13744.1"/>
    </source>
</evidence>
<feature type="transmembrane region" description="Helical" evidence="2">
    <location>
        <begin position="23"/>
        <end position="48"/>
    </location>
</feature>
<evidence type="ECO:0000313" key="5">
    <source>
        <dbReference type="Proteomes" id="UP000028534"/>
    </source>
</evidence>
<dbReference type="EMBL" id="JGVR01000055">
    <property type="protein sequence ID" value="KEZ13744.1"/>
    <property type="molecule type" value="Genomic_DNA"/>
</dbReference>
<keyword evidence="2" id="KW-1133">Transmembrane helix</keyword>
<geneLocation type="plasmid" evidence="6">
    <name>pses189</name>
</geneLocation>
<proteinExistence type="predicted"/>
<dbReference type="AlphaFoldDB" id="A0A084E702"/>
<feature type="region of interest" description="Disordered" evidence="1">
    <location>
        <begin position="172"/>
        <end position="217"/>
    </location>
</feature>
<reference evidence="3 6" key="2">
    <citation type="submission" date="2017-04" db="EMBL/GenBank/DDBJ databases">
        <title>Characterization, genome and methylation analysis of a phthalic acid esters degrading strain Sphingobium yanoikuyae SHJ.</title>
        <authorList>
            <person name="Feng L."/>
        </authorList>
    </citation>
    <scope>NUCLEOTIDE SEQUENCE [LARGE SCALE GENOMIC DNA]</scope>
    <source>
        <strain evidence="3 6">SHJ</strain>
        <plasmid evidence="6">Plasmid pses189</plasmid>
        <plasmid evidence="3">pSES189</plasmid>
    </source>
</reference>
<dbReference type="PATRIC" id="fig|13690.10.peg.5106"/>
<reference evidence="4 5" key="1">
    <citation type="submission" date="2014-03" db="EMBL/GenBank/DDBJ databases">
        <title>Genome sequence of Sphingobium yanoikuyae B1.</title>
        <authorList>
            <person name="Gan H.M."/>
            <person name="Gan H.Y."/>
            <person name="Savka M.A."/>
        </authorList>
    </citation>
    <scope>NUCLEOTIDE SEQUENCE [LARGE SCALE GENOMIC DNA]</scope>
    <source>
        <strain evidence="4 5">B1</strain>
    </source>
</reference>
<keyword evidence="2" id="KW-0472">Membrane</keyword>
<dbReference type="InterPro" id="IPR014115">
    <property type="entry name" value="TrbI_Ftype"/>
</dbReference>
<dbReference type="Pfam" id="PF09677">
    <property type="entry name" value="TrbI_Ftype"/>
    <property type="match status" value="1"/>
</dbReference>
<dbReference type="EMBL" id="CP020927">
    <property type="protein sequence ID" value="ATP22039.1"/>
    <property type="molecule type" value="Genomic_DNA"/>
</dbReference>
<evidence type="ECO:0008006" key="7">
    <source>
        <dbReference type="Google" id="ProtNLM"/>
    </source>
</evidence>